<dbReference type="InterPro" id="IPR036875">
    <property type="entry name" value="Znf_CCHC_sf"/>
</dbReference>
<dbReference type="Gene3D" id="4.10.60.10">
    <property type="entry name" value="Zinc finger, CCHC-type"/>
    <property type="match status" value="1"/>
</dbReference>
<keyword evidence="1" id="KW-0479">Metal-binding</keyword>
<dbReference type="Pfam" id="PF03732">
    <property type="entry name" value="Retrotrans_gag"/>
    <property type="match status" value="1"/>
</dbReference>
<evidence type="ECO:0000259" key="3">
    <source>
        <dbReference type="PROSITE" id="PS50158"/>
    </source>
</evidence>
<evidence type="ECO:0000256" key="1">
    <source>
        <dbReference type="PROSITE-ProRule" id="PRU00047"/>
    </source>
</evidence>
<dbReference type="EMBL" id="CAJNOK010007805">
    <property type="protein sequence ID" value="CAF1045126.1"/>
    <property type="molecule type" value="Genomic_DNA"/>
</dbReference>
<dbReference type="Proteomes" id="UP000677228">
    <property type="component" value="Unassembled WGS sequence"/>
</dbReference>
<evidence type="ECO:0000256" key="2">
    <source>
        <dbReference type="SAM" id="MobiDB-lite"/>
    </source>
</evidence>
<evidence type="ECO:0000313" key="5">
    <source>
        <dbReference type="EMBL" id="CAF3813178.1"/>
    </source>
</evidence>
<dbReference type="GO" id="GO:0008270">
    <property type="term" value="F:zinc ion binding"/>
    <property type="evidence" value="ECO:0007669"/>
    <property type="project" value="UniProtKB-KW"/>
</dbReference>
<dbReference type="PANTHER" id="PTHR33223">
    <property type="entry name" value="CCHC-TYPE DOMAIN-CONTAINING PROTEIN"/>
    <property type="match status" value="1"/>
</dbReference>
<dbReference type="Proteomes" id="UP000682733">
    <property type="component" value="Unassembled WGS sequence"/>
</dbReference>
<protein>
    <recommendedName>
        <fullName evidence="3">CCHC-type domain-containing protein</fullName>
    </recommendedName>
</protein>
<dbReference type="GO" id="GO:0003676">
    <property type="term" value="F:nucleic acid binding"/>
    <property type="evidence" value="ECO:0007669"/>
    <property type="project" value="InterPro"/>
</dbReference>
<feature type="compositionally biased region" description="Basic and acidic residues" evidence="2">
    <location>
        <begin position="381"/>
        <end position="392"/>
    </location>
</feature>
<dbReference type="PROSITE" id="PS50158">
    <property type="entry name" value="ZF_CCHC"/>
    <property type="match status" value="1"/>
</dbReference>
<dbReference type="PANTHER" id="PTHR33223:SF6">
    <property type="entry name" value="CCHC-TYPE DOMAIN-CONTAINING PROTEIN"/>
    <property type="match status" value="1"/>
</dbReference>
<keyword evidence="1" id="KW-0862">Zinc</keyword>
<reference evidence="4" key="1">
    <citation type="submission" date="2021-02" db="EMBL/GenBank/DDBJ databases">
        <authorList>
            <person name="Nowell W R."/>
        </authorList>
    </citation>
    <scope>NUCLEOTIDE SEQUENCE</scope>
</reference>
<feature type="compositionally biased region" description="Polar residues" evidence="2">
    <location>
        <begin position="393"/>
        <end position="402"/>
    </location>
</feature>
<accession>A0A8S2E363</accession>
<keyword evidence="1" id="KW-0863">Zinc-finger</keyword>
<evidence type="ECO:0000313" key="4">
    <source>
        <dbReference type="EMBL" id="CAF1045126.1"/>
    </source>
</evidence>
<comment type="caution">
    <text evidence="4">The sequence shown here is derived from an EMBL/GenBank/DDBJ whole genome shotgun (WGS) entry which is preliminary data.</text>
</comment>
<sequence>MSDLHKYHTRQNKDIHQFHPPLQSDKLPISKKQKALAMTDVNNDTVHVSDSKADDSGTINKPVELLPITDIQSRSSTFGISNNEQILMAMFQQQQELIKQLQHQVMTGQQEIRQVLQEQQTQINLIKQGTFFNDFKTTSQSVVSSQNSDHLHANQPVVTANPTIITMTSKLSEDLVASRMKTMMNDRKPFHGLPSEKPAQWLEDMDYTLNDAQLNEQQKIWLIPTFLKDEARIWYELNKEKMTDWQQFKMLFQQQFVAHLSVTQKLILANQLNNRRQGLSESVTDYYHDVMKMCRQYDPHMQDDEQRTKLLNGLRTELLDKILVQPLTGTTNDLLLALQQVEAGLKFTFQRMNDSSATVDETFTPTARRIQPSSQPQLAYNERRPHFGKDYRSSTAYSANGNEQRQSNWQGVCYQCGRFGHYAQQCPNHLN</sequence>
<dbReference type="EMBL" id="CAJOBA010007817">
    <property type="protein sequence ID" value="CAF3813178.1"/>
    <property type="molecule type" value="Genomic_DNA"/>
</dbReference>
<evidence type="ECO:0000313" key="6">
    <source>
        <dbReference type="Proteomes" id="UP000677228"/>
    </source>
</evidence>
<dbReference type="Pfam" id="PF00098">
    <property type="entry name" value="zf-CCHC"/>
    <property type="match status" value="1"/>
</dbReference>
<feature type="region of interest" description="Disordered" evidence="2">
    <location>
        <begin position="371"/>
        <end position="402"/>
    </location>
</feature>
<dbReference type="SMART" id="SM00343">
    <property type="entry name" value="ZnF_C2HC"/>
    <property type="match status" value="1"/>
</dbReference>
<feature type="domain" description="CCHC-type" evidence="3">
    <location>
        <begin position="413"/>
        <end position="428"/>
    </location>
</feature>
<proteinExistence type="predicted"/>
<name>A0A8S2E363_9BILA</name>
<gene>
    <name evidence="4" type="ORF">OVA965_LOCUS16684</name>
    <name evidence="5" type="ORF">TMI583_LOCUS16694</name>
</gene>
<dbReference type="SUPFAM" id="SSF57756">
    <property type="entry name" value="Retrovirus zinc finger-like domains"/>
    <property type="match status" value="1"/>
</dbReference>
<dbReference type="InterPro" id="IPR001878">
    <property type="entry name" value="Znf_CCHC"/>
</dbReference>
<dbReference type="InterPro" id="IPR005162">
    <property type="entry name" value="Retrotrans_gag_dom"/>
</dbReference>
<dbReference type="AlphaFoldDB" id="A0A8S2E363"/>
<organism evidence="4 6">
    <name type="scientific">Didymodactylos carnosus</name>
    <dbReference type="NCBI Taxonomy" id="1234261"/>
    <lineage>
        <taxon>Eukaryota</taxon>
        <taxon>Metazoa</taxon>
        <taxon>Spiralia</taxon>
        <taxon>Gnathifera</taxon>
        <taxon>Rotifera</taxon>
        <taxon>Eurotatoria</taxon>
        <taxon>Bdelloidea</taxon>
        <taxon>Philodinida</taxon>
        <taxon>Philodinidae</taxon>
        <taxon>Didymodactylos</taxon>
    </lineage>
</organism>